<dbReference type="Proteomes" id="UP001500443">
    <property type="component" value="Unassembled WGS sequence"/>
</dbReference>
<feature type="region of interest" description="Disordered" evidence="1">
    <location>
        <begin position="315"/>
        <end position="337"/>
    </location>
</feature>
<evidence type="ECO:0008006" key="5">
    <source>
        <dbReference type="Google" id="ProtNLM"/>
    </source>
</evidence>
<dbReference type="Pfam" id="PF11271">
    <property type="entry name" value="PorA"/>
    <property type="match status" value="1"/>
</dbReference>
<evidence type="ECO:0000313" key="3">
    <source>
        <dbReference type="EMBL" id="GAA2134580.1"/>
    </source>
</evidence>
<feature type="transmembrane region" description="Helical" evidence="2">
    <location>
        <begin position="293"/>
        <end position="313"/>
    </location>
</feature>
<keyword evidence="4" id="KW-1185">Reference proteome</keyword>
<organism evidence="3 4">
    <name type="scientific">Streptomyces synnematoformans</name>
    <dbReference type="NCBI Taxonomy" id="415721"/>
    <lineage>
        <taxon>Bacteria</taxon>
        <taxon>Bacillati</taxon>
        <taxon>Actinomycetota</taxon>
        <taxon>Actinomycetes</taxon>
        <taxon>Kitasatosporales</taxon>
        <taxon>Streptomycetaceae</taxon>
        <taxon>Streptomyces</taxon>
    </lineage>
</organism>
<evidence type="ECO:0000256" key="1">
    <source>
        <dbReference type="SAM" id="MobiDB-lite"/>
    </source>
</evidence>
<keyword evidence="2" id="KW-0472">Membrane</keyword>
<keyword evidence="2" id="KW-0812">Transmembrane</keyword>
<dbReference type="RefSeq" id="WP_344291661.1">
    <property type="nucleotide sequence ID" value="NZ_BAAAPF010000160.1"/>
</dbReference>
<feature type="compositionally biased region" description="Basic and acidic residues" evidence="1">
    <location>
        <begin position="316"/>
        <end position="328"/>
    </location>
</feature>
<evidence type="ECO:0000313" key="4">
    <source>
        <dbReference type="Proteomes" id="UP001500443"/>
    </source>
</evidence>
<dbReference type="EMBL" id="BAAAPF010000160">
    <property type="protein sequence ID" value="GAA2134580.1"/>
    <property type="molecule type" value="Genomic_DNA"/>
</dbReference>
<keyword evidence="2" id="KW-1133">Transmembrane helix</keyword>
<gene>
    <name evidence="3" type="ORF">GCM10009802_43180</name>
</gene>
<dbReference type="InterPro" id="IPR021424">
    <property type="entry name" value="PorA"/>
</dbReference>
<sequence>MSRRTASPLSLVLLGLGVFLLVLAPMLAFYVEPRAKLNPVDIDSTTRYEGTGTFYDADAQKERENQEITIVRRVLGDVAAGDDDTAVWDAATAIDTPLTREIDDPRQAFQFTTERWVMDRETNLPEHCCDENTGVDGNRFGGDAYLKFPFDVDKEHTYRWWDSTAQDVVALRYDGTKEIQGYTGLAFTGKVEPVKTGTRQVPGAMVGLPDKDQVFADEWYANEKIELVADERTGRIIYASIAPKKTLRQPGGGTDEVTLLHSDGIAFTEETQQEQVDLADEDSSRLQLVGETLPVAALVAGFVLAGAGAVLLARRGRPDEPDRDREPDGVPPQPVAA</sequence>
<reference evidence="3 4" key="1">
    <citation type="journal article" date="2019" name="Int. J. Syst. Evol. Microbiol.">
        <title>The Global Catalogue of Microorganisms (GCM) 10K type strain sequencing project: providing services to taxonomists for standard genome sequencing and annotation.</title>
        <authorList>
            <consortium name="The Broad Institute Genomics Platform"/>
            <consortium name="The Broad Institute Genome Sequencing Center for Infectious Disease"/>
            <person name="Wu L."/>
            <person name="Ma J."/>
        </authorList>
    </citation>
    <scope>NUCLEOTIDE SEQUENCE [LARGE SCALE GENOMIC DNA]</scope>
    <source>
        <strain evidence="3 4">JCM 15481</strain>
    </source>
</reference>
<evidence type="ECO:0000256" key="2">
    <source>
        <dbReference type="SAM" id="Phobius"/>
    </source>
</evidence>
<protein>
    <recommendedName>
        <fullName evidence="5">DUF3068 domain-containing protein</fullName>
    </recommendedName>
</protein>
<accession>A0ABN2YZS4</accession>
<name>A0ABN2YZS4_9ACTN</name>
<proteinExistence type="predicted"/>
<comment type="caution">
    <text evidence="3">The sequence shown here is derived from an EMBL/GenBank/DDBJ whole genome shotgun (WGS) entry which is preliminary data.</text>
</comment>